<dbReference type="OrthoDB" id="9785847at2"/>
<reference evidence="2 3" key="1">
    <citation type="submission" date="2019-06" db="EMBL/GenBank/DDBJ databases">
        <title>Rhizobium sp. CL12 isolated from roots of soybean.</title>
        <authorList>
            <person name="Wang C."/>
        </authorList>
    </citation>
    <scope>NUCLEOTIDE SEQUENCE [LARGE SCALE GENOMIC DNA]</scope>
    <source>
        <strain evidence="2 3">CL12</strain>
    </source>
</reference>
<keyword evidence="3" id="KW-1185">Reference proteome</keyword>
<protein>
    <submittedName>
        <fullName evidence="2">Alpha/beta hydrolase</fullName>
    </submittedName>
</protein>
<dbReference type="AlphaFoldDB" id="A0A504UCD7"/>
<organism evidence="2 3">
    <name type="scientific">Rhizobium glycinendophyticum</name>
    <dbReference type="NCBI Taxonomy" id="2589807"/>
    <lineage>
        <taxon>Bacteria</taxon>
        <taxon>Pseudomonadati</taxon>
        <taxon>Pseudomonadota</taxon>
        <taxon>Alphaproteobacteria</taxon>
        <taxon>Hyphomicrobiales</taxon>
        <taxon>Rhizobiaceae</taxon>
        <taxon>Rhizobium/Agrobacterium group</taxon>
        <taxon>Rhizobium</taxon>
    </lineage>
</organism>
<gene>
    <name evidence="2" type="ORF">FJQ55_11205</name>
</gene>
<evidence type="ECO:0000313" key="2">
    <source>
        <dbReference type="EMBL" id="TPP11347.1"/>
    </source>
</evidence>
<accession>A0A504UCD7</accession>
<evidence type="ECO:0000259" key="1">
    <source>
        <dbReference type="Pfam" id="PF12697"/>
    </source>
</evidence>
<dbReference type="RefSeq" id="WP_140827946.1">
    <property type="nucleotide sequence ID" value="NZ_VFYP01000001.1"/>
</dbReference>
<sequence>MTSFGLKVTRLAFAQLERLSPRISGRLAFELFCRTPSRKPKGAKALAVFRLGSERLRDAKTVRLALSRGMAAAHHLTSGQPSSVTGAPRILVVHGWGSRAEYLSEMAVGLLRAGAEVVLLDLPGHGASSGRRLDLRLAAEAIVAAERHFGHFDGVVGHSFGGASVMMAAGGIFCDVPKLKTPRIALIGAPSSISEVFSGFAGAVGLGRASLDAMRGRVHELSGRRIEELDGVAVARRLGRPMLVVHAEDDKEVNVGHAQRYIGVSPQIRHIWANGHGHRRIVSAPEVIQAVAEFLLAEHLPQTDRQRVVS</sequence>
<dbReference type="Gene3D" id="3.40.50.1820">
    <property type="entry name" value="alpha/beta hydrolase"/>
    <property type="match status" value="1"/>
</dbReference>
<feature type="domain" description="AB hydrolase-1" evidence="1">
    <location>
        <begin position="90"/>
        <end position="287"/>
    </location>
</feature>
<dbReference type="InterPro" id="IPR029058">
    <property type="entry name" value="AB_hydrolase_fold"/>
</dbReference>
<evidence type="ECO:0000313" key="3">
    <source>
        <dbReference type="Proteomes" id="UP000316429"/>
    </source>
</evidence>
<dbReference type="SUPFAM" id="SSF53474">
    <property type="entry name" value="alpha/beta-Hydrolases"/>
    <property type="match status" value="1"/>
</dbReference>
<dbReference type="Pfam" id="PF12697">
    <property type="entry name" value="Abhydrolase_6"/>
    <property type="match status" value="1"/>
</dbReference>
<dbReference type="InterPro" id="IPR000073">
    <property type="entry name" value="AB_hydrolase_1"/>
</dbReference>
<name>A0A504UCD7_9HYPH</name>
<dbReference type="EMBL" id="VFYP01000001">
    <property type="protein sequence ID" value="TPP11347.1"/>
    <property type="molecule type" value="Genomic_DNA"/>
</dbReference>
<dbReference type="GO" id="GO:0016787">
    <property type="term" value="F:hydrolase activity"/>
    <property type="evidence" value="ECO:0007669"/>
    <property type="project" value="UniProtKB-KW"/>
</dbReference>
<proteinExistence type="predicted"/>
<comment type="caution">
    <text evidence="2">The sequence shown here is derived from an EMBL/GenBank/DDBJ whole genome shotgun (WGS) entry which is preliminary data.</text>
</comment>
<dbReference type="Proteomes" id="UP000316429">
    <property type="component" value="Unassembled WGS sequence"/>
</dbReference>
<keyword evidence="2" id="KW-0378">Hydrolase</keyword>